<feature type="non-terminal residue" evidence="2">
    <location>
        <position position="1"/>
    </location>
</feature>
<dbReference type="AlphaFoldDB" id="A0A392ULN7"/>
<feature type="region of interest" description="Disordered" evidence="1">
    <location>
        <begin position="1"/>
        <end position="26"/>
    </location>
</feature>
<evidence type="ECO:0000313" key="2">
    <source>
        <dbReference type="EMBL" id="MCI73667.1"/>
    </source>
</evidence>
<dbReference type="Proteomes" id="UP000265520">
    <property type="component" value="Unassembled WGS sequence"/>
</dbReference>
<keyword evidence="3" id="KW-1185">Reference proteome</keyword>
<protein>
    <submittedName>
        <fullName evidence="2">Uncharacterized protein</fullName>
    </submittedName>
</protein>
<evidence type="ECO:0000313" key="3">
    <source>
        <dbReference type="Proteomes" id="UP000265520"/>
    </source>
</evidence>
<comment type="caution">
    <text evidence="2">The sequence shown here is derived from an EMBL/GenBank/DDBJ whole genome shotgun (WGS) entry which is preliminary data.</text>
</comment>
<accession>A0A392ULN7</accession>
<reference evidence="2 3" key="1">
    <citation type="journal article" date="2018" name="Front. Plant Sci.">
        <title>Red Clover (Trifolium pratense) and Zigzag Clover (T. medium) - A Picture of Genomic Similarities and Differences.</title>
        <authorList>
            <person name="Dluhosova J."/>
            <person name="Istvanek J."/>
            <person name="Nedelnik J."/>
            <person name="Repkova J."/>
        </authorList>
    </citation>
    <scope>NUCLEOTIDE SEQUENCE [LARGE SCALE GENOMIC DNA]</scope>
    <source>
        <strain evidence="3">cv. 10/8</strain>
        <tissue evidence="2">Leaf</tissue>
    </source>
</reference>
<name>A0A392ULN7_9FABA</name>
<dbReference type="EMBL" id="LXQA010843655">
    <property type="protein sequence ID" value="MCI73667.1"/>
    <property type="molecule type" value="Genomic_DNA"/>
</dbReference>
<sequence>GSKTQTPLPNIAVKERTRRSSPTESKIKRCCGGGALTTMVLATVFSEEGVEVIAMNFCRDSTTRRFCSLTESDT</sequence>
<organism evidence="2 3">
    <name type="scientific">Trifolium medium</name>
    <dbReference type="NCBI Taxonomy" id="97028"/>
    <lineage>
        <taxon>Eukaryota</taxon>
        <taxon>Viridiplantae</taxon>
        <taxon>Streptophyta</taxon>
        <taxon>Embryophyta</taxon>
        <taxon>Tracheophyta</taxon>
        <taxon>Spermatophyta</taxon>
        <taxon>Magnoliopsida</taxon>
        <taxon>eudicotyledons</taxon>
        <taxon>Gunneridae</taxon>
        <taxon>Pentapetalae</taxon>
        <taxon>rosids</taxon>
        <taxon>fabids</taxon>
        <taxon>Fabales</taxon>
        <taxon>Fabaceae</taxon>
        <taxon>Papilionoideae</taxon>
        <taxon>50 kb inversion clade</taxon>
        <taxon>NPAAA clade</taxon>
        <taxon>Hologalegina</taxon>
        <taxon>IRL clade</taxon>
        <taxon>Trifolieae</taxon>
        <taxon>Trifolium</taxon>
    </lineage>
</organism>
<proteinExistence type="predicted"/>
<evidence type="ECO:0000256" key="1">
    <source>
        <dbReference type="SAM" id="MobiDB-lite"/>
    </source>
</evidence>